<name>K0S3B2_THAOC</name>
<dbReference type="Gene3D" id="1.20.5.170">
    <property type="match status" value="1"/>
</dbReference>
<evidence type="ECO:0008006" key="4">
    <source>
        <dbReference type="Google" id="ProtNLM"/>
    </source>
</evidence>
<dbReference type="Proteomes" id="UP000266841">
    <property type="component" value="Unassembled WGS sequence"/>
</dbReference>
<evidence type="ECO:0000313" key="2">
    <source>
        <dbReference type="EMBL" id="EJK59319.1"/>
    </source>
</evidence>
<keyword evidence="1" id="KW-0175">Coiled coil</keyword>
<dbReference type="InterPro" id="IPR013320">
    <property type="entry name" value="ConA-like_dom_sf"/>
</dbReference>
<protein>
    <recommendedName>
        <fullName evidence="4">F-box domain-containing protein</fullName>
    </recommendedName>
</protein>
<dbReference type="Gene3D" id="2.60.120.920">
    <property type="match status" value="1"/>
</dbReference>
<reference evidence="2 3" key="1">
    <citation type="journal article" date="2012" name="Genome Biol.">
        <title>Genome and low-iron response of an oceanic diatom adapted to chronic iron limitation.</title>
        <authorList>
            <person name="Lommer M."/>
            <person name="Specht M."/>
            <person name="Roy A.S."/>
            <person name="Kraemer L."/>
            <person name="Andreson R."/>
            <person name="Gutowska M.A."/>
            <person name="Wolf J."/>
            <person name="Bergner S.V."/>
            <person name="Schilhabel M.B."/>
            <person name="Klostermeier U.C."/>
            <person name="Beiko R.G."/>
            <person name="Rosenstiel P."/>
            <person name="Hippler M."/>
            <person name="Laroche J."/>
        </authorList>
    </citation>
    <scope>NUCLEOTIDE SEQUENCE [LARGE SCALE GENOMIC DNA]</scope>
    <source>
        <strain evidence="2 3">CCMP1005</strain>
    </source>
</reference>
<dbReference type="AlphaFoldDB" id="K0S3B2"/>
<organism evidence="2 3">
    <name type="scientific">Thalassiosira oceanica</name>
    <name type="common">Marine diatom</name>
    <dbReference type="NCBI Taxonomy" id="159749"/>
    <lineage>
        <taxon>Eukaryota</taxon>
        <taxon>Sar</taxon>
        <taxon>Stramenopiles</taxon>
        <taxon>Ochrophyta</taxon>
        <taxon>Bacillariophyta</taxon>
        <taxon>Coscinodiscophyceae</taxon>
        <taxon>Thalassiosirophycidae</taxon>
        <taxon>Thalassiosirales</taxon>
        <taxon>Thalassiosiraceae</taxon>
        <taxon>Thalassiosira</taxon>
    </lineage>
</organism>
<gene>
    <name evidence="2" type="ORF">THAOC_20475</name>
</gene>
<feature type="coiled-coil region" evidence="1">
    <location>
        <begin position="136"/>
        <end position="170"/>
    </location>
</feature>
<proteinExistence type="predicted"/>
<accession>K0S3B2</accession>
<comment type="caution">
    <text evidence="2">The sequence shown here is derived from an EMBL/GenBank/DDBJ whole genome shotgun (WGS) entry which is preliminary data.</text>
</comment>
<dbReference type="SUPFAM" id="SSF49899">
    <property type="entry name" value="Concanavalin A-like lectins/glucanases"/>
    <property type="match status" value="1"/>
</dbReference>
<sequence length="487" mass="53925">MLDRPADPLAPGARRAFDIMRPHVPAAQMVEDSFIRREAGLQLAQLLRVLECHAVPAPLKEAHSDLDLRLEVHVESMLYKLGTNSTPRRVVFKTTDFLRTGRGDVERGRASSAMMADDDGAKRLNTSQDAVAIAEVAELRDTVAELRRRNAELESEIEKLRSDNAQLRRSRPSEVPEGVRQLEGNHEVLPVVIVPSTVDLSRVDSSIVAHITSFLGTPRELLNLALSCKSFGWSQPVSTLNWSLVEEVARQAVFLRATGDEVDYLPHYASSTTTWLSILYIYEHLLDFDVLLGCYIEHRNGDKTAICATGHRSVISSVAVSSSYIMKSGAHYAEFLITGTTPCIGIVRPMPGLDAGAYQKGGCSFVEDSRFSPDFLAQRSDEWGNGNVHACEYYCGDGEKFWTDWVADHSEWEDWEGMEDCETGDIIGMLLNLVEGTLTVYKNNRRLGVMKDGLSGSYCWYAGVSQDGDTVAIIRAHLPTTARSSPN</sequence>
<dbReference type="InterPro" id="IPR043136">
    <property type="entry name" value="B30.2/SPRY_sf"/>
</dbReference>
<dbReference type="EMBL" id="AGNL01023116">
    <property type="protein sequence ID" value="EJK59319.1"/>
    <property type="molecule type" value="Genomic_DNA"/>
</dbReference>
<evidence type="ECO:0000256" key="1">
    <source>
        <dbReference type="SAM" id="Coils"/>
    </source>
</evidence>
<dbReference type="OrthoDB" id="195558at2759"/>
<keyword evidence="3" id="KW-1185">Reference proteome</keyword>
<evidence type="ECO:0000313" key="3">
    <source>
        <dbReference type="Proteomes" id="UP000266841"/>
    </source>
</evidence>